<dbReference type="STRING" id="48709.A0A1D2M7Z8"/>
<evidence type="ECO:0000259" key="1">
    <source>
        <dbReference type="PROSITE" id="PS50053"/>
    </source>
</evidence>
<accession>A0A1D2M7Z8</accession>
<dbReference type="SMART" id="SM00213">
    <property type="entry name" value="UBQ"/>
    <property type="match status" value="1"/>
</dbReference>
<dbReference type="InterPro" id="IPR019956">
    <property type="entry name" value="Ubiquitin_dom"/>
</dbReference>
<dbReference type="Proteomes" id="UP000094527">
    <property type="component" value="Unassembled WGS sequence"/>
</dbReference>
<reference evidence="2 3" key="1">
    <citation type="journal article" date="2016" name="Genome Biol. Evol.">
        <title>Gene Family Evolution Reflects Adaptation to Soil Environmental Stressors in the Genome of the Collembolan Orchesella cincta.</title>
        <authorList>
            <person name="Faddeeva-Vakhrusheva A."/>
            <person name="Derks M.F."/>
            <person name="Anvar S.Y."/>
            <person name="Agamennone V."/>
            <person name="Suring W."/>
            <person name="Smit S."/>
            <person name="van Straalen N.M."/>
            <person name="Roelofs D."/>
        </authorList>
    </citation>
    <scope>NUCLEOTIDE SEQUENCE [LARGE SCALE GENOMIC DNA]</scope>
    <source>
        <tissue evidence="2">Mixed pool</tissue>
    </source>
</reference>
<dbReference type="OrthoDB" id="428577at2759"/>
<dbReference type="EMBL" id="LJIJ01002939">
    <property type="protein sequence ID" value="ODM89069.1"/>
    <property type="molecule type" value="Genomic_DNA"/>
</dbReference>
<feature type="domain" description="Ubiquitin-like" evidence="1">
    <location>
        <begin position="20"/>
        <end position="92"/>
    </location>
</feature>
<evidence type="ECO:0000313" key="2">
    <source>
        <dbReference type="EMBL" id="ODM89069.1"/>
    </source>
</evidence>
<organism evidence="2 3">
    <name type="scientific">Orchesella cincta</name>
    <name type="common">Springtail</name>
    <name type="synonym">Podura cincta</name>
    <dbReference type="NCBI Taxonomy" id="48709"/>
    <lineage>
        <taxon>Eukaryota</taxon>
        <taxon>Metazoa</taxon>
        <taxon>Ecdysozoa</taxon>
        <taxon>Arthropoda</taxon>
        <taxon>Hexapoda</taxon>
        <taxon>Collembola</taxon>
        <taxon>Entomobryomorpha</taxon>
        <taxon>Entomobryoidea</taxon>
        <taxon>Orchesellidae</taxon>
        <taxon>Orchesellinae</taxon>
        <taxon>Orchesella</taxon>
    </lineage>
</organism>
<name>A0A1D2M7Z8_ORCCI</name>
<dbReference type="PANTHER" id="PTHR10666">
    <property type="entry name" value="UBIQUITIN"/>
    <property type="match status" value="1"/>
</dbReference>
<dbReference type="AlphaFoldDB" id="A0A1D2M7Z8"/>
<protein>
    <submittedName>
        <fullName evidence="2">Ubiquitin</fullName>
    </submittedName>
</protein>
<dbReference type="InterPro" id="IPR000626">
    <property type="entry name" value="Ubiquitin-like_dom"/>
</dbReference>
<dbReference type="InterPro" id="IPR050158">
    <property type="entry name" value="Ubiquitin_ubiquitin-like"/>
</dbReference>
<comment type="caution">
    <text evidence="2">The sequence shown here is derived from an EMBL/GenBank/DDBJ whole genome shotgun (WGS) entry which is preliminary data.</text>
</comment>
<sequence>MLGVTVSQYRTLRNWQCKTMQINVKISSRNKTFTIEVEPSDTITIVKAKIFEKVEILKCHQILLFNRQSLKNDWTLNDYNIQDGSTIYLVTRNLLVKKTAINLA</sequence>
<gene>
    <name evidence="2" type="ORF">Ocin01_17614</name>
</gene>
<dbReference type="PRINTS" id="PR00348">
    <property type="entry name" value="UBIQUITIN"/>
</dbReference>
<dbReference type="SUPFAM" id="SSF54236">
    <property type="entry name" value="Ubiquitin-like"/>
    <property type="match status" value="1"/>
</dbReference>
<dbReference type="PROSITE" id="PS50053">
    <property type="entry name" value="UBIQUITIN_2"/>
    <property type="match status" value="1"/>
</dbReference>
<keyword evidence="3" id="KW-1185">Reference proteome</keyword>
<evidence type="ECO:0000313" key="3">
    <source>
        <dbReference type="Proteomes" id="UP000094527"/>
    </source>
</evidence>
<dbReference type="Pfam" id="PF00240">
    <property type="entry name" value="ubiquitin"/>
    <property type="match status" value="1"/>
</dbReference>
<proteinExistence type="predicted"/>
<dbReference type="Gene3D" id="3.10.20.90">
    <property type="entry name" value="Phosphatidylinositol 3-kinase Catalytic Subunit, Chain A, domain 1"/>
    <property type="match status" value="1"/>
</dbReference>
<dbReference type="InterPro" id="IPR029071">
    <property type="entry name" value="Ubiquitin-like_domsf"/>
</dbReference>